<gene>
    <name evidence="1" type="ORF">LWC34_04165</name>
</gene>
<name>A0ABS8Z630_9PSEU</name>
<evidence type="ECO:0000313" key="2">
    <source>
        <dbReference type="Proteomes" id="UP001521150"/>
    </source>
</evidence>
<organism evidence="1 2">
    <name type="scientific">Kibdelosporangium philippinense</name>
    <dbReference type="NCBI Taxonomy" id="211113"/>
    <lineage>
        <taxon>Bacteria</taxon>
        <taxon>Bacillati</taxon>
        <taxon>Actinomycetota</taxon>
        <taxon>Actinomycetes</taxon>
        <taxon>Pseudonocardiales</taxon>
        <taxon>Pseudonocardiaceae</taxon>
        <taxon>Kibdelosporangium</taxon>
    </lineage>
</organism>
<sequence>MALPMLSTGLLSRKVLTSPVRFLGRRFLLRALWNRAASSVVLAVDKATHDDRARAGVFVDDVLTDVPAHLRPVLVQCKALEALGRLEFQEAMVLSEEARVLGAGAPAEIRGWCSLQSGDVLMEAGQHHAAQARWREAYRLLHNRPNARYWAIQVDLRVIESLTAELTDTERCLGGLRRLYRVRVGAVRDGDLPLLDKTEMYLLRLMNQAGNAVGVVEHLTRQREYDEGLVPIGDRVADYAARALLLATLYLDIVENPERYPDTTRVDEAGQRTRYHHAATLMDEALRHLSRATEPVLQAQAYAVLARVQAATGLSADALGNALESLNVVQRVRYQLPTSGWRARWVAAHAHTYALALQLAADSDPALVAELLEAVRAQAVPVEAGLEGNLLRSVFDSLVATTHVPGSVVAGVTWNGEELTEARAQSSRTVDEMRSPESMAGWFDRDDRADGMYDVDRVGEDADRDPVPTDPLRTDVTILVDQASWIGGDQATALDLDHELTTMAPGGWYWSFARVGDWIYHAVRSPHGKWSAHRQPHGPFAEAFRDLVLHLPVEVPGAEEAKTRLLGTGLVAEHPGDEVDAGTATAKQVWTRILDNLGFSLIPEVLSAGLTTAGRPVSLAVAPTASLMVIPVWALRISPLRRVADIAAVSHVPSIALLAHRRRLAMEQEPSPRKLSDRVVAILAPHRAPNDPWRQDLPYAASSVPPRAEVVTGPVRKADLAVLLARRRAHDSVLFLSGHVDPSPDGEPGGAGFRLAERELFGLRDFYTTDRDAIPLYRMPDRVVLAGCASLGVYGEAPQGRMLSLVDAPEWLGLGAAVVYGGAHHVLCTLFPVIDGPHTQRIDLALVDAMRHNIDPAWALRATQLAELRRWESGDGSLPAVFLAYVYVGLGAAVTHGANVRSFTRAFERVVTVAREPEPRAADKQAQSLDAILPAPRVFHPQFRMLARHTHDQAGKDDRLSPNVLPDGSVEFHSADGRLTGPIAVQGATWNISVLIPEALRLHSETEWRVSSMNLVLTDTRLVMVASRPLKDGRSFAGHLRYPWICSVGFRPKQSFLNDCEIVIETQQEVSEGLDHFNRLTVRFDKDVDSGELASDLVRRIARHHLSVGDLPDIVVPDFTRLLDADRLPDPDKGEYAVYYMPAFKPYPYGVGYTDDVLESTWLGPRLNAPS</sequence>
<reference evidence="1 2" key="1">
    <citation type="submission" date="2021-12" db="EMBL/GenBank/DDBJ databases">
        <title>Genome sequence of Kibdelosporangium philippinense ATCC 49844.</title>
        <authorList>
            <person name="Fedorov E.A."/>
            <person name="Omeragic M."/>
            <person name="Shalygina K.F."/>
            <person name="Maclea K.S."/>
        </authorList>
    </citation>
    <scope>NUCLEOTIDE SEQUENCE [LARGE SCALE GENOMIC DNA]</scope>
    <source>
        <strain evidence="1 2">ATCC 49844</strain>
    </source>
</reference>
<protein>
    <submittedName>
        <fullName evidence="1">CHAT domain-containing protein</fullName>
    </submittedName>
</protein>
<dbReference type="EMBL" id="JAJVCN010000001">
    <property type="protein sequence ID" value="MCE7002028.1"/>
    <property type="molecule type" value="Genomic_DNA"/>
</dbReference>
<keyword evidence="2" id="KW-1185">Reference proteome</keyword>
<dbReference type="Proteomes" id="UP001521150">
    <property type="component" value="Unassembled WGS sequence"/>
</dbReference>
<comment type="caution">
    <text evidence="1">The sequence shown here is derived from an EMBL/GenBank/DDBJ whole genome shotgun (WGS) entry which is preliminary data.</text>
</comment>
<proteinExistence type="predicted"/>
<accession>A0ABS8Z630</accession>
<evidence type="ECO:0000313" key="1">
    <source>
        <dbReference type="EMBL" id="MCE7002028.1"/>
    </source>
</evidence>